<evidence type="ECO:0000313" key="1">
    <source>
        <dbReference type="EMBL" id="JAH15937.1"/>
    </source>
</evidence>
<reference evidence="1" key="1">
    <citation type="submission" date="2014-11" db="EMBL/GenBank/DDBJ databases">
        <authorList>
            <person name="Amaro Gonzalez C."/>
        </authorList>
    </citation>
    <scope>NUCLEOTIDE SEQUENCE</scope>
</reference>
<dbReference type="EMBL" id="GBXM01092640">
    <property type="protein sequence ID" value="JAH15937.1"/>
    <property type="molecule type" value="Transcribed_RNA"/>
</dbReference>
<protein>
    <submittedName>
        <fullName evidence="1">Uncharacterized protein</fullName>
    </submittedName>
</protein>
<name>A0A0E9QHG8_ANGAN</name>
<accession>A0A0E9QHG8</accession>
<sequence length="20" mass="2353">MLLPDGSFCHLSCTRKIFFH</sequence>
<reference evidence="1" key="2">
    <citation type="journal article" date="2015" name="Fish Shellfish Immunol.">
        <title>Early steps in the European eel (Anguilla anguilla)-Vibrio vulnificus interaction in the gills: Role of the RtxA13 toxin.</title>
        <authorList>
            <person name="Callol A."/>
            <person name="Pajuelo D."/>
            <person name="Ebbesson L."/>
            <person name="Teles M."/>
            <person name="MacKenzie S."/>
            <person name="Amaro C."/>
        </authorList>
    </citation>
    <scope>NUCLEOTIDE SEQUENCE</scope>
</reference>
<dbReference type="AlphaFoldDB" id="A0A0E9QHG8"/>
<organism evidence="1">
    <name type="scientific">Anguilla anguilla</name>
    <name type="common">European freshwater eel</name>
    <name type="synonym">Muraena anguilla</name>
    <dbReference type="NCBI Taxonomy" id="7936"/>
    <lineage>
        <taxon>Eukaryota</taxon>
        <taxon>Metazoa</taxon>
        <taxon>Chordata</taxon>
        <taxon>Craniata</taxon>
        <taxon>Vertebrata</taxon>
        <taxon>Euteleostomi</taxon>
        <taxon>Actinopterygii</taxon>
        <taxon>Neopterygii</taxon>
        <taxon>Teleostei</taxon>
        <taxon>Anguilliformes</taxon>
        <taxon>Anguillidae</taxon>
        <taxon>Anguilla</taxon>
    </lineage>
</organism>
<proteinExistence type="predicted"/>